<feature type="region of interest" description="Disordered" evidence="5">
    <location>
        <begin position="151"/>
        <end position="180"/>
    </location>
</feature>
<feature type="compositionally biased region" description="Basic and acidic residues" evidence="5">
    <location>
        <begin position="171"/>
        <end position="180"/>
    </location>
</feature>
<feature type="compositionally biased region" description="Basic and acidic residues" evidence="5">
    <location>
        <begin position="151"/>
        <end position="162"/>
    </location>
</feature>
<dbReference type="PROSITE" id="PS50023">
    <property type="entry name" value="LIM_DOMAIN_2"/>
    <property type="match status" value="1"/>
</dbReference>
<keyword evidence="1 4" id="KW-0479">Metal-binding</keyword>
<dbReference type="SMART" id="SM00132">
    <property type="entry name" value="LIM"/>
    <property type="match status" value="1"/>
</dbReference>
<keyword evidence="8" id="KW-1185">Reference proteome</keyword>
<evidence type="ECO:0000256" key="4">
    <source>
        <dbReference type="PROSITE-ProRule" id="PRU00125"/>
    </source>
</evidence>
<proteinExistence type="predicted"/>
<evidence type="ECO:0000256" key="2">
    <source>
        <dbReference type="ARBA" id="ARBA00022833"/>
    </source>
</evidence>
<dbReference type="InterPro" id="IPR001781">
    <property type="entry name" value="Znf_LIM"/>
</dbReference>
<keyword evidence="3 4" id="KW-0440">LIM domain</keyword>
<reference evidence="7" key="1">
    <citation type="submission" date="2023-05" db="EMBL/GenBank/DDBJ databases">
        <authorList>
            <person name="Stuckert A."/>
        </authorList>
    </citation>
    <scope>NUCLEOTIDE SEQUENCE</scope>
</reference>
<evidence type="ECO:0000256" key="1">
    <source>
        <dbReference type="ARBA" id="ARBA00022723"/>
    </source>
</evidence>
<sequence>MECLVADKQIFHKNCFRCNHCGSKLSLGNYASLRGNIYCKPHFKQLFKSKGNYDEGFGYKPHKELWNPKTQTTTAAPRHERQEKSKTLMKESNMASNPQSLPADEVHDNLDDAALKTSGAIGKLSIMWPPSSGNSRQNSTVEKVIVNKPKWPPEEDMKHVDVVRPPPEGGEQGKSESEKPDICNEMLDNKEGLRLEREIKVSPIGTDGVQQLKNELTKRVSSRMNAESFEDKDLDSELKVTKINGNEAENYSNPNSNNNNNCNINVVMYTEYYENTATKFNQRNGQKSFKSNNQFGISGLHVAWGEGGHLSNNFSMTIQQYGRGDLSSPYNNPLSSEESFVLDHLTNKILDSEKSEAEISHQCNTYQKKEMTEAIVLHGLSTRSLAVQESNACVLPRHTINEPCVTGREPSLQSTFSSGLKMYGSERQ</sequence>
<evidence type="ECO:0000313" key="7">
    <source>
        <dbReference type="EMBL" id="CAI9622269.1"/>
    </source>
</evidence>
<protein>
    <recommendedName>
        <fullName evidence="6">LIM zinc-binding domain-containing protein</fullName>
    </recommendedName>
</protein>
<dbReference type="EMBL" id="CATNWA010021331">
    <property type="protein sequence ID" value="CAI9622269.1"/>
    <property type="molecule type" value="Genomic_DNA"/>
</dbReference>
<gene>
    <name evidence="7" type="ORF">SPARVUS_LOCUS16266090</name>
</gene>
<evidence type="ECO:0000259" key="6">
    <source>
        <dbReference type="PROSITE" id="PS50023"/>
    </source>
</evidence>
<keyword evidence="2 4" id="KW-0862">Zinc</keyword>
<feature type="domain" description="LIM zinc-binding" evidence="6">
    <location>
        <begin position="1"/>
        <end position="49"/>
    </location>
</feature>
<evidence type="ECO:0000313" key="8">
    <source>
        <dbReference type="Proteomes" id="UP001162483"/>
    </source>
</evidence>
<dbReference type="CDD" id="cd09442">
    <property type="entry name" value="LIM_Eplin_like"/>
    <property type="match status" value="1"/>
</dbReference>
<organism evidence="7 8">
    <name type="scientific">Staurois parvus</name>
    <dbReference type="NCBI Taxonomy" id="386267"/>
    <lineage>
        <taxon>Eukaryota</taxon>
        <taxon>Metazoa</taxon>
        <taxon>Chordata</taxon>
        <taxon>Craniata</taxon>
        <taxon>Vertebrata</taxon>
        <taxon>Euteleostomi</taxon>
        <taxon>Amphibia</taxon>
        <taxon>Batrachia</taxon>
        <taxon>Anura</taxon>
        <taxon>Neobatrachia</taxon>
        <taxon>Ranoidea</taxon>
        <taxon>Ranidae</taxon>
        <taxon>Staurois</taxon>
    </lineage>
</organism>
<dbReference type="SUPFAM" id="SSF57716">
    <property type="entry name" value="Glucocorticoid receptor-like (DNA-binding domain)"/>
    <property type="match status" value="1"/>
</dbReference>
<dbReference type="Pfam" id="PF00412">
    <property type="entry name" value="LIM"/>
    <property type="match status" value="1"/>
</dbReference>
<comment type="caution">
    <text evidence="7">The sequence shown here is derived from an EMBL/GenBank/DDBJ whole genome shotgun (WGS) entry which is preliminary data.</text>
</comment>
<name>A0ABN9HL59_9NEOB</name>
<dbReference type="PANTHER" id="PTHR24206">
    <property type="entry name" value="OS06G0237300 PROTEIN"/>
    <property type="match status" value="1"/>
</dbReference>
<dbReference type="Gene3D" id="2.10.110.10">
    <property type="entry name" value="Cysteine Rich Protein"/>
    <property type="match status" value="1"/>
</dbReference>
<evidence type="ECO:0000256" key="5">
    <source>
        <dbReference type="SAM" id="MobiDB-lite"/>
    </source>
</evidence>
<evidence type="ECO:0000256" key="3">
    <source>
        <dbReference type="ARBA" id="ARBA00023038"/>
    </source>
</evidence>
<dbReference type="Proteomes" id="UP001162483">
    <property type="component" value="Unassembled WGS sequence"/>
</dbReference>
<accession>A0ABN9HL59</accession>